<feature type="region of interest" description="Disordered" evidence="1">
    <location>
        <begin position="486"/>
        <end position="508"/>
    </location>
</feature>
<evidence type="ECO:0000313" key="3">
    <source>
        <dbReference type="Proteomes" id="UP001058974"/>
    </source>
</evidence>
<gene>
    <name evidence="2" type="ORF">KIW84_052226</name>
</gene>
<keyword evidence="3" id="KW-1185">Reference proteome</keyword>
<dbReference type="Gramene" id="Psat5g071280.1">
    <property type="protein sequence ID" value="Psat5g071280.1.cds"/>
    <property type="gene ID" value="Psat5g071280"/>
</dbReference>
<dbReference type="PANTHER" id="PTHR34361">
    <property type="entry name" value="OS08G0157800 PROTEIN"/>
    <property type="match status" value="1"/>
</dbReference>
<evidence type="ECO:0000313" key="2">
    <source>
        <dbReference type="EMBL" id="KAI5405364.1"/>
    </source>
</evidence>
<protein>
    <submittedName>
        <fullName evidence="2">Uncharacterized protein</fullName>
    </submittedName>
</protein>
<comment type="caution">
    <text evidence="2">The sequence shown here is derived from an EMBL/GenBank/DDBJ whole genome shotgun (WGS) entry which is preliminary data.</text>
</comment>
<proteinExistence type="predicted"/>
<accession>A0A9D4WPE4</accession>
<organism evidence="2 3">
    <name type="scientific">Pisum sativum</name>
    <name type="common">Garden pea</name>
    <name type="synonym">Lathyrus oleraceus</name>
    <dbReference type="NCBI Taxonomy" id="3888"/>
    <lineage>
        <taxon>Eukaryota</taxon>
        <taxon>Viridiplantae</taxon>
        <taxon>Streptophyta</taxon>
        <taxon>Embryophyta</taxon>
        <taxon>Tracheophyta</taxon>
        <taxon>Spermatophyta</taxon>
        <taxon>Magnoliopsida</taxon>
        <taxon>eudicotyledons</taxon>
        <taxon>Gunneridae</taxon>
        <taxon>Pentapetalae</taxon>
        <taxon>rosids</taxon>
        <taxon>fabids</taxon>
        <taxon>Fabales</taxon>
        <taxon>Fabaceae</taxon>
        <taxon>Papilionoideae</taxon>
        <taxon>50 kb inversion clade</taxon>
        <taxon>NPAAA clade</taxon>
        <taxon>Hologalegina</taxon>
        <taxon>IRL clade</taxon>
        <taxon>Fabeae</taxon>
        <taxon>Lathyrus</taxon>
    </lineage>
</organism>
<feature type="compositionally biased region" description="Basic and acidic residues" evidence="1">
    <location>
        <begin position="756"/>
        <end position="767"/>
    </location>
</feature>
<feature type="compositionally biased region" description="Basic and acidic residues" evidence="1">
    <location>
        <begin position="486"/>
        <end position="500"/>
    </location>
</feature>
<feature type="region of interest" description="Disordered" evidence="1">
    <location>
        <begin position="739"/>
        <end position="767"/>
    </location>
</feature>
<evidence type="ECO:0000256" key="1">
    <source>
        <dbReference type="SAM" id="MobiDB-lite"/>
    </source>
</evidence>
<dbReference type="PANTHER" id="PTHR34361:SF2">
    <property type="entry name" value="OS08G0157800 PROTEIN"/>
    <property type="match status" value="1"/>
</dbReference>
<dbReference type="Gramene" id="Psat05G0222600-T1">
    <property type="protein sequence ID" value="KAI5405364.1"/>
    <property type="gene ID" value="KIW84_052226"/>
</dbReference>
<sequence>MKGFGSYNDWSYYASSSSNLSAFATPFSVNRSSPIDVSPPFIDPGDAARTGFPYRYPDQYYGTKPVVVEPQPYFNSYGILQDLNSASVVPDHWSSFSGFTASDGGSCTDYVNKPNDLGFAGQTVANQFADFGNGKGNQIGVGANKPNELGFVGQAVADQFADFGNGKGNQIGVGANKPNEVGFVGQAVADQFADFGNGRGNQIGVGANKLNEFGFVGQAVAHQFADFGNGKGNQIGVGANKANELGFVGQAVANQFADFGNGKGNQIGVGANKPNELGFVGQTVANEFADFGNGKGNQIGVGGSFALNQTNFTGSVADERMKSGDFGNGKGNQIGVGGSFALNQTNFNGPVADERMKSGCQDVTVCHVEGPHMIGWEKHSLATRADPVDDKPFWWRTTKLASAGCQDITDSHGEVPHMIGWEKHSLPTSGDYFDDKCCWWRPTKPMPVDFSHTSVWQSPPLSLETRHEPPLKLAVDSGDHDFSYTDVYDKHSGQQDKQTRVDTVSSTSITGSGTDLNLGIFVPDGGSGHKKFYDIKEAAACFGLNLCMNLEDSNEASSSNNAMVSDMNDSGDVVDYKDKARHEFQHLLPNPGLLSLGLNAIQGVNSVDKSFDCVGDPCNPSVDSPCWKGAPVSHFSYYESSEALPPENVPKNECFGSVIREPQNFLLDDKNNFKKPCDSSLQMHIQIADQETYSAGSSSKQNSETRFASDDCNVVNAGPFHSEPSCDYKLQYQDDIAKMKDNSVPPTKPIDCESGSSHDEDQVTEENKLASQKLHTLCIGGADARYNENICSASGTSLTGGHALSLSSSVEDASTTSEKSAGKVSTEELNAQMLVDTMNKFSQLLLNHCLNDACELEEQNCNILRDVITNLNTCVMKNAEQINLAQECLLRQPETSRCAVEPCELQKGVQLTKIGPDEHENQLARKTDLCFGSEKPHWMPSGFISPSGGAAITKEENMTKAIKNILSENFDDDEATESQTLLYKNLWLEAEAALCSVSYKNRYHQMKIEMEKQSYKQRDMEQHSKSEVIPSLSRSRSSAIEVNKCLNADSSAQNLADLAATIPKEHSQLKFSSDMNMLNSLTPEADGGQNLYSFIKNYAVSGTNKEVAGNDEASVMARYNVIKSRADNSRILAIALETPSDIADMLVPQETDNQNQVNICRDFPIPEKNKANYETSVLARFHILKSRAAAEDSSSVSSTEKLFEFSGEGVKETVTTKDALEGESLNANLDFYTAGDETTPKEIHLDWGDVQPTNYHFDGLASDWEHV</sequence>
<name>A0A9D4WPE4_PEA</name>
<dbReference type="EMBL" id="JAMSHJ010000005">
    <property type="protein sequence ID" value="KAI5405364.1"/>
    <property type="molecule type" value="Genomic_DNA"/>
</dbReference>
<dbReference type="AlphaFoldDB" id="A0A9D4WPE4"/>
<dbReference type="Proteomes" id="UP001058974">
    <property type="component" value="Chromosome 5"/>
</dbReference>
<reference evidence="2 3" key="1">
    <citation type="journal article" date="2022" name="Nat. Genet.">
        <title>Improved pea reference genome and pan-genome highlight genomic features and evolutionary characteristics.</title>
        <authorList>
            <person name="Yang T."/>
            <person name="Liu R."/>
            <person name="Luo Y."/>
            <person name="Hu S."/>
            <person name="Wang D."/>
            <person name="Wang C."/>
            <person name="Pandey M.K."/>
            <person name="Ge S."/>
            <person name="Xu Q."/>
            <person name="Li N."/>
            <person name="Li G."/>
            <person name="Huang Y."/>
            <person name="Saxena R.K."/>
            <person name="Ji Y."/>
            <person name="Li M."/>
            <person name="Yan X."/>
            <person name="He Y."/>
            <person name="Liu Y."/>
            <person name="Wang X."/>
            <person name="Xiang C."/>
            <person name="Varshney R.K."/>
            <person name="Ding H."/>
            <person name="Gao S."/>
            <person name="Zong X."/>
        </authorList>
    </citation>
    <scope>NUCLEOTIDE SEQUENCE [LARGE SCALE GENOMIC DNA]</scope>
    <source>
        <strain evidence="2 3">cv. Zhongwan 6</strain>
    </source>
</reference>
<dbReference type="OrthoDB" id="611935at2759"/>